<reference evidence="6 7" key="1">
    <citation type="journal article" date="2014" name="Nat. Commun.">
        <title>Molecular traces of alternative social organization in a termite genome.</title>
        <authorList>
            <person name="Terrapon N."/>
            <person name="Li C."/>
            <person name="Robertson H.M."/>
            <person name="Ji L."/>
            <person name="Meng X."/>
            <person name="Booth W."/>
            <person name="Chen Z."/>
            <person name="Childers C.P."/>
            <person name="Glastad K.M."/>
            <person name="Gokhale K."/>
            <person name="Gowin J."/>
            <person name="Gronenberg W."/>
            <person name="Hermansen R.A."/>
            <person name="Hu H."/>
            <person name="Hunt B.G."/>
            <person name="Huylmans A.K."/>
            <person name="Khalil S.M."/>
            <person name="Mitchell R.D."/>
            <person name="Munoz-Torres M.C."/>
            <person name="Mustard J.A."/>
            <person name="Pan H."/>
            <person name="Reese J.T."/>
            <person name="Scharf M.E."/>
            <person name="Sun F."/>
            <person name="Vogel H."/>
            <person name="Xiao J."/>
            <person name="Yang W."/>
            <person name="Yang Z."/>
            <person name="Yang Z."/>
            <person name="Zhou J."/>
            <person name="Zhu J."/>
            <person name="Brent C.S."/>
            <person name="Elsik C.G."/>
            <person name="Goodisman M.A."/>
            <person name="Liberles D.A."/>
            <person name="Roe R.M."/>
            <person name="Vargo E.L."/>
            <person name="Vilcinskas A."/>
            <person name="Wang J."/>
            <person name="Bornberg-Bauer E."/>
            <person name="Korb J."/>
            <person name="Zhang G."/>
            <person name="Liebig J."/>
        </authorList>
    </citation>
    <scope>NUCLEOTIDE SEQUENCE [LARGE SCALE GENOMIC DNA]</scope>
    <source>
        <tissue evidence="6">Whole organism</tissue>
    </source>
</reference>
<keyword evidence="4" id="KW-0539">Nucleus</keyword>
<evidence type="ECO:0000256" key="3">
    <source>
        <dbReference type="ARBA" id="ARBA00019956"/>
    </source>
</evidence>
<dbReference type="Proteomes" id="UP000027135">
    <property type="component" value="Unassembled WGS sequence"/>
</dbReference>
<evidence type="ECO:0000256" key="2">
    <source>
        <dbReference type="ARBA" id="ARBA00009556"/>
    </source>
</evidence>
<keyword evidence="7" id="KW-1185">Reference proteome</keyword>
<feature type="domain" description="F5/8 type C" evidence="5">
    <location>
        <begin position="33"/>
        <end position="128"/>
    </location>
</feature>
<comment type="similarity">
    <text evidence="2">Belongs to the NR2C2AP family.</text>
</comment>
<dbReference type="FunCoup" id="A0A067RHH5">
    <property type="interactions" value="17"/>
</dbReference>
<dbReference type="FunFam" id="2.60.120.260:FF:000070">
    <property type="entry name" value="Nuclear receptor 2C2-associated protein"/>
    <property type="match status" value="1"/>
</dbReference>
<dbReference type="InParanoid" id="A0A067RHH5"/>
<keyword evidence="6" id="KW-0675">Receptor</keyword>
<evidence type="ECO:0000256" key="4">
    <source>
        <dbReference type="ARBA" id="ARBA00023242"/>
    </source>
</evidence>
<dbReference type="AlphaFoldDB" id="A0A067RHH5"/>
<dbReference type="OrthoDB" id="10250488at2759"/>
<dbReference type="EMBL" id="KK852632">
    <property type="protein sequence ID" value="KDR19801.1"/>
    <property type="molecule type" value="Genomic_DNA"/>
</dbReference>
<dbReference type="GO" id="GO:0005634">
    <property type="term" value="C:nucleus"/>
    <property type="evidence" value="ECO:0007669"/>
    <property type="project" value="UniProtKB-SubCell"/>
</dbReference>
<evidence type="ECO:0000259" key="5">
    <source>
        <dbReference type="Pfam" id="PF00754"/>
    </source>
</evidence>
<protein>
    <recommendedName>
        <fullName evidence="3">Nuclear receptor 2C2-associated protein</fullName>
    </recommendedName>
</protein>
<comment type="subcellular location">
    <subcellularLocation>
        <location evidence="1">Nucleus</location>
    </subcellularLocation>
</comment>
<accession>A0A067RHH5</accession>
<dbReference type="InterPro" id="IPR000421">
    <property type="entry name" value="FA58C"/>
</dbReference>
<dbReference type="Pfam" id="PF00754">
    <property type="entry name" value="F5_F8_type_C"/>
    <property type="match status" value="1"/>
</dbReference>
<dbReference type="Gene3D" id="2.60.120.260">
    <property type="entry name" value="Galactose-binding domain-like"/>
    <property type="match status" value="1"/>
</dbReference>
<gene>
    <name evidence="6" type="ORF">L798_04734</name>
</gene>
<name>A0A067RHH5_ZOONE</name>
<dbReference type="OMA" id="FFGRITV"/>
<dbReference type="STRING" id="136037.A0A067RHH5"/>
<evidence type="ECO:0000256" key="1">
    <source>
        <dbReference type="ARBA" id="ARBA00004123"/>
    </source>
</evidence>
<proteinExistence type="inferred from homology"/>
<evidence type="ECO:0000313" key="6">
    <source>
        <dbReference type="EMBL" id="KDR19801.1"/>
    </source>
</evidence>
<organism evidence="6 7">
    <name type="scientific">Zootermopsis nevadensis</name>
    <name type="common">Dampwood termite</name>
    <dbReference type="NCBI Taxonomy" id="136037"/>
    <lineage>
        <taxon>Eukaryota</taxon>
        <taxon>Metazoa</taxon>
        <taxon>Ecdysozoa</taxon>
        <taxon>Arthropoda</taxon>
        <taxon>Hexapoda</taxon>
        <taxon>Insecta</taxon>
        <taxon>Pterygota</taxon>
        <taxon>Neoptera</taxon>
        <taxon>Polyneoptera</taxon>
        <taxon>Dictyoptera</taxon>
        <taxon>Blattodea</taxon>
        <taxon>Blattoidea</taxon>
        <taxon>Termitoidae</taxon>
        <taxon>Termopsidae</taxon>
        <taxon>Zootermopsis</taxon>
    </lineage>
</organism>
<dbReference type="InterPro" id="IPR008979">
    <property type="entry name" value="Galactose-bd-like_sf"/>
</dbReference>
<sequence length="146" mass="17024">MTSVLKEGTFDYRLRAVFFRVSSVLNRDVKQFGKKHLFDDDEETCWNSDQGSPQWIDLNLHKKQTINTFHIQFQGGFVGRDCHLEAGFEDGSLEIVEHFYPEDINSLQIFKLKKPISAKHLRFVFKGSTDFFGRIVIYKLEILSTT</sequence>
<dbReference type="SUPFAM" id="SSF49785">
    <property type="entry name" value="Galactose-binding domain-like"/>
    <property type="match status" value="1"/>
</dbReference>
<evidence type="ECO:0000313" key="7">
    <source>
        <dbReference type="Proteomes" id="UP000027135"/>
    </source>
</evidence>
<dbReference type="eggNOG" id="ENOG502RZAY">
    <property type="taxonomic scope" value="Eukaryota"/>
</dbReference>